<dbReference type="AlphaFoldDB" id="A0A139BP74"/>
<name>A0A139BP74_9PROT</name>
<organism evidence="1 2">
    <name type="scientific">Candidatus Gallionella acididurans</name>
    <dbReference type="NCBI Taxonomy" id="1796491"/>
    <lineage>
        <taxon>Bacteria</taxon>
        <taxon>Pseudomonadati</taxon>
        <taxon>Pseudomonadota</taxon>
        <taxon>Betaproteobacteria</taxon>
        <taxon>Nitrosomonadales</taxon>
        <taxon>Gallionellaceae</taxon>
        <taxon>Gallionella</taxon>
    </lineage>
</organism>
<sequence length="92" mass="10289">MSKKRFHCQVVTHEGIKSISITDDAHHFCLTLEDAGNRLTALKEAIAIGKYPIVMELVNSCAKLVTGPTVKYHVTQHDAEKFLHSLDKALHH</sequence>
<comment type="caution">
    <text evidence="1">The sequence shown here is derived from an EMBL/GenBank/DDBJ whole genome shotgun (WGS) entry which is preliminary data.</text>
</comment>
<protein>
    <submittedName>
        <fullName evidence="1">Uncharacterized protein</fullName>
    </submittedName>
</protein>
<evidence type="ECO:0000313" key="1">
    <source>
        <dbReference type="EMBL" id="KXS30801.1"/>
    </source>
</evidence>
<reference evidence="1 2" key="2">
    <citation type="submission" date="2016-03" db="EMBL/GenBank/DDBJ databases">
        <title>New uncultured bacterium of the family Gallionellaceae from acid mine drainage: description and reconstruction of genome based on metagenomic analysis of microbial community.</title>
        <authorList>
            <person name="Kadnikov V."/>
            <person name="Ivasenko D."/>
            <person name="Beletsky A."/>
            <person name="Mardanov A."/>
            <person name="Danilova E."/>
            <person name="Pimenov N."/>
            <person name="Karnachuk O."/>
            <person name="Ravin N."/>
        </authorList>
    </citation>
    <scope>NUCLEOTIDE SEQUENCE [LARGE SCALE GENOMIC DNA]</scope>
    <source>
        <strain evidence="1">ShG14-8</strain>
    </source>
</reference>
<dbReference type="Proteomes" id="UP000070578">
    <property type="component" value="Unassembled WGS sequence"/>
</dbReference>
<gene>
    <name evidence="1" type="ORF">AWT59_3077</name>
</gene>
<evidence type="ECO:0000313" key="2">
    <source>
        <dbReference type="Proteomes" id="UP000070578"/>
    </source>
</evidence>
<reference evidence="1 2" key="1">
    <citation type="submission" date="2016-02" db="EMBL/GenBank/DDBJ databases">
        <authorList>
            <person name="Wen L."/>
            <person name="He K."/>
            <person name="Yang H."/>
        </authorList>
    </citation>
    <scope>NUCLEOTIDE SEQUENCE [LARGE SCALE GENOMIC DNA]</scope>
    <source>
        <strain evidence="1">ShG14-8</strain>
    </source>
</reference>
<dbReference type="EMBL" id="LSLI01000140">
    <property type="protein sequence ID" value="KXS30801.1"/>
    <property type="molecule type" value="Genomic_DNA"/>
</dbReference>
<accession>A0A139BP74</accession>
<proteinExistence type="predicted"/>